<dbReference type="InterPro" id="IPR045865">
    <property type="entry name" value="ACT-like_dom_sf"/>
</dbReference>
<dbReference type="PROSITE" id="PS00858">
    <property type="entry name" value="PREPHENATE_DEHYDR_2"/>
    <property type="match status" value="1"/>
</dbReference>
<organism evidence="8 9">
    <name type="scientific">Methanococcus maripaludis</name>
    <name type="common">Methanococcus deltae</name>
    <dbReference type="NCBI Taxonomy" id="39152"/>
    <lineage>
        <taxon>Archaea</taxon>
        <taxon>Methanobacteriati</taxon>
        <taxon>Methanobacteriota</taxon>
        <taxon>Methanomada group</taxon>
        <taxon>Methanococci</taxon>
        <taxon>Methanococcales</taxon>
        <taxon>Methanococcaceae</taxon>
        <taxon>Methanococcus</taxon>
    </lineage>
</organism>
<dbReference type="PANTHER" id="PTHR21022:SF19">
    <property type="entry name" value="PREPHENATE DEHYDRATASE-RELATED"/>
    <property type="match status" value="1"/>
</dbReference>
<evidence type="ECO:0000256" key="3">
    <source>
        <dbReference type="ARBA" id="ARBA00023222"/>
    </source>
</evidence>
<dbReference type="Gene3D" id="3.40.190.10">
    <property type="entry name" value="Periplasmic binding protein-like II"/>
    <property type="match status" value="2"/>
</dbReference>
<comment type="pathway">
    <text evidence="5">Amino-acid biosynthesis.</text>
</comment>
<dbReference type="InterPro" id="IPR002912">
    <property type="entry name" value="ACT_dom"/>
</dbReference>
<dbReference type="GO" id="GO:0005737">
    <property type="term" value="C:cytoplasm"/>
    <property type="evidence" value="ECO:0007669"/>
    <property type="project" value="TreeGrafter"/>
</dbReference>
<dbReference type="SUPFAM" id="SSF53850">
    <property type="entry name" value="Periplasmic binding protein-like II"/>
    <property type="match status" value="1"/>
</dbReference>
<dbReference type="EMBL" id="JACDUL010000001">
    <property type="protein sequence ID" value="MBA2861499.1"/>
    <property type="molecule type" value="Genomic_DNA"/>
</dbReference>
<evidence type="ECO:0000256" key="4">
    <source>
        <dbReference type="ARBA" id="ARBA00023239"/>
    </source>
</evidence>
<dbReference type="PROSITE" id="PS51171">
    <property type="entry name" value="PREPHENATE_DEHYDR_3"/>
    <property type="match status" value="1"/>
</dbReference>
<evidence type="ECO:0000259" key="7">
    <source>
        <dbReference type="PROSITE" id="PS51671"/>
    </source>
</evidence>
<dbReference type="Proteomes" id="UP000533207">
    <property type="component" value="Unassembled WGS sequence"/>
</dbReference>
<dbReference type="RefSeq" id="WP_011977162.1">
    <property type="nucleotide sequence ID" value="NZ_JACDUL010000001.1"/>
</dbReference>
<dbReference type="GO" id="GO:0009094">
    <property type="term" value="P:L-phenylalanine biosynthetic process"/>
    <property type="evidence" value="ECO:0007669"/>
    <property type="project" value="UniProtKB-KW"/>
</dbReference>
<dbReference type="EC" id="4.2.1.51" evidence="8"/>
<evidence type="ECO:0000256" key="1">
    <source>
        <dbReference type="ARBA" id="ARBA00022605"/>
    </source>
</evidence>
<dbReference type="SUPFAM" id="SSF55021">
    <property type="entry name" value="ACT-like"/>
    <property type="match status" value="1"/>
</dbReference>
<dbReference type="InterPro" id="IPR001086">
    <property type="entry name" value="Preph_deHydtase"/>
</dbReference>
<keyword evidence="2" id="KW-0057">Aromatic amino acid biosynthesis</keyword>
<feature type="domain" description="ACT" evidence="7">
    <location>
        <begin position="192"/>
        <end position="269"/>
    </location>
</feature>
<feature type="domain" description="Prephenate dehydratase" evidence="6">
    <location>
        <begin position="1"/>
        <end position="176"/>
    </location>
</feature>
<dbReference type="PANTHER" id="PTHR21022">
    <property type="entry name" value="PREPHENATE DEHYDRATASE P PROTEIN"/>
    <property type="match status" value="1"/>
</dbReference>
<evidence type="ECO:0000259" key="6">
    <source>
        <dbReference type="PROSITE" id="PS51171"/>
    </source>
</evidence>
<dbReference type="AlphaFoldDB" id="A0A7J9PIZ9"/>
<dbReference type="CDD" id="cd13532">
    <property type="entry name" value="PBP2_PDT_like"/>
    <property type="match status" value="1"/>
</dbReference>
<dbReference type="CDD" id="cd04905">
    <property type="entry name" value="ACT_CM-PDT"/>
    <property type="match status" value="1"/>
</dbReference>
<dbReference type="Gene3D" id="3.30.70.260">
    <property type="match status" value="1"/>
</dbReference>
<dbReference type="Pfam" id="PF00800">
    <property type="entry name" value="PDT"/>
    <property type="match status" value="1"/>
</dbReference>
<dbReference type="GO" id="GO:0004664">
    <property type="term" value="F:prephenate dehydratase activity"/>
    <property type="evidence" value="ECO:0007669"/>
    <property type="project" value="UniProtKB-EC"/>
</dbReference>
<name>A0A7J9PIZ9_METMI</name>
<keyword evidence="4 8" id="KW-0456">Lyase</keyword>
<sequence length="269" mass="30503">MICCLGPKGSYSEKAAVTFSKAIKDDEIQFEDSIYNVFKAIETNSEFFGVVPSENSIGGSVSLTQDLLLEFPVKILGEVDISINHCLIGYDIKKITEVLAHPQALAQCGHYITKNNWDITPVDSNAKAAKIVSEKKDEKLAAICGVENAEIYGLKVLDENIQDYKNNTTRFFLICNKNKDFKTDLKPNKVSLVIEINKNMPGAFYEVLGVFKYRNVNLTRIESRPSKKEIGNYVFYIDYEYYDDNSALLRDLRMWALNVIELGNYFVLK</sequence>
<protein>
    <submittedName>
        <fullName evidence="8">Prephenate dehydratase</fullName>
        <ecNumber evidence="8">4.2.1.51</ecNumber>
    </submittedName>
</protein>
<gene>
    <name evidence="8" type="ORF">HNP90_000359</name>
</gene>
<dbReference type="PROSITE" id="PS51671">
    <property type="entry name" value="ACT"/>
    <property type="match status" value="1"/>
</dbReference>
<dbReference type="NCBIfam" id="NF008865">
    <property type="entry name" value="PRK11898.1"/>
    <property type="match status" value="1"/>
</dbReference>
<proteinExistence type="predicted"/>
<keyword evidence="1" id="KW-0028">Amino-acid biosynthesis</keyword>
<reference evidence="8 9" key="1">
    <citation type="submission" date="2020-07" db="EMBL/GenBank/DDBJ databases">
        <title>Genomic Encyclopedia of Type Strains, Phase IV (KMG-V): Genome sequencing to study the core and pangenomes of soil and plant-associated prokaryotes.</title>
        <authorList>
            <person name="Whitman W."/>
        </authorList>
    </citation>
    <scope>NUCLEOTIDE SEQUENCE [LARGE SCALE GENOMIC DNA]</scope>
    <source>
        <strain evidence="8 9">C8</strain>
    </source>
</reference>
<comment type="caution">
    <text evidence="8">The sequence shown here is derived from an EMBL/GenBank/DDBJ whole genome shotgun (WGS) entry which is preliminary data.</text>
</comment>
<evidence type="ECO:0000313" key="8">
    <source>
        <dbReference type="EMBL" id="MBA2861499.1"/>
    </source>
</evidence>
<evidence type="ECO:0000256" key="5">
    <source>
        <dbReference type="ARBA" id="ARBA00029440"/>
    </source>
</evidence>
<evidence type="ECO:0000313" key="9">
    <source>
        <dbReference type="Proteomes" id="UP000533207"/>
    </source>
</evidence>
<accession>A0A7J9PIZ9</accession>
<evidence type="ECO:0000256" key="2">
    <source>
        <dbReference type="ARBA" id="ARBA00023141"/>
    </source>
</evidence>
<dbReference type="InterPro" id="IPR018528">
    <property type="entry name" value="Preph_deHydtase_CS"/>
</dbReference>
<keyword evidence="3" id="KW-0584">Phenylalanine biosynthesis</keyword>